<organism evidence="1 2">
    <name type="scientific">Acinetobacter tianfuensis</name>
    <dbReference type="NCBI Taxonomy" id="2419603"/>
    <lineage>
        <taxon>Bacteria</taxon>
        <taxon>Pseudomonadati</taxon>
        <taxon>Pseudomonadota</taxon>
        <taxon>Gammaproteobacteria</taxon>
        <taxon>Moraxellales</taxon>
        <taxon>Moraxellaceae</taxon>
        <taxon>Acinetobacter</taxon>
    </lineage>
</organism>
<keyword evidence="2" id="KW-1185">Reference proteome</keyword>
<proteinExistence type="predicted"/>
<dbReference type="AlphaFoldDB" id="A0A3A8EUF8"/>
<name>A0A3A8EUF8_9GAMM</name>
<dbReference type="OrthoDB" id="5917469at2"/>
<dbReference type="EMBL" id="RAXV01000011">
    <property type="protein sequence ID" value="RKG32063.1"/>
    <property type="molecule type" value="Genomic_DNA"/>
</dbReference>
<sequence length="89" mass="10488">MDIFQVLLNISRFKRNKTIYAVEPWTPESEAQVVLEPAEGLIHIIRGDLRFEYFLEVSLAQDLLQQNQHSSLCMRDQCLRMIEYAMQNT</sequence>
<evidence type="ECO:0000313" key="1">
    <source>
        <dbReference type="EMBL" id="RKG32063.1"/>
    </source>
</evidence>
<accession>A0A3A8EUF8</accession>
<gene>
    <name evidence="1" type="ORF">D7V32_06585</name>
</gene>
<protein>
    <submittedName>
        <fullName evidence="1">Uncharacterized protein</fullName>
    </submittedName>
</protein>
<reference evidence="1 2" key="1">
    <citation type="submission" date="2018-09" db="EMBL/GenBank/DDBJ databases">
        <title>The draft genome of Acinetobacter spp. strains.</title>
        <authorList>
            <person name="Qin J."/>
            <person name="Feng Y."/>
            <person name="Zong Z."/>
        </authorList>
    </citation>
    <scope>NUCLEOTIDE SEQUENCE [LARGE SCALE GENOMIC DNA]</scope>
    <source>
        <strain evidence="1 2">WCHAc060012</strain>
    </source>
</reference>
<evidence type="ECO:0000313" key="2">
    <source>
        <dbReference type="Proteomes" id="UP000282388"/>
    </source>
</evidence>
<dbReference type="Proteomes" id="UP000282388">
    <property type="component" value="Unassembled WGS sequence"/>
</dbReference>
<dbReference type="RefSeq" id="WP_120402094.1">
    <property type="nucleotide sequence ID" value="NZ_RAXV01000011.1"/>
</dbReference>
<comment type="caution">
    <text evidence="1">The sequence shown here is derived from an EMBL/GenBank/DDBJ whole genome shotgun (WGS) entry which is preliminary data.</text>
</comment>